<evidence type="ECO:0000256" key="9">
    <source>
        <dbReference type="ARBA" id="ARBA00022984"/>
    </source>
</evidence>
<dbReference type="Pfam" id="PF01098">
    <property type="entry name" value="FTSW_RODA_SPOVE"/>
    <property type="match status" value="1"/>
</dbReference>
<evidence type="ECO:0000256" key="5">
    <source>
        <dbReference type="ARBA" id="ARBA00022676"/>
    </source>
</evidence>
<dbReference type="PROSITE" id="PS00428">
    <property type="entry name" value="FTSW_RODA_SPOVE"/>
    <property type="match status" value="1"/>
</dbReference>
<evidence type="ECO:0000256" key="10">
    <source>
        <dbReference type="ARBA" id="ARBA00022989"/>
    </source>
</evidence>
<dbReference type="EC" id="2.4.99.28" evidence="19"/>
<comment type="similarity">
    <text evidence="16">Belongs to the SEDS family. FtsW subfamily.</text>
</comment>
<evidence type="ECO:0000256" key="8">
    <source>
        <dbReference type="ARBA" id="ARBA00022960"/>
    </source>
</evidence>
<keyword evidence="9" id="KW-0573">Peptidoglycan synthesis</keyword>
<evidence type="ECO:0000256" key="20">
    <source>
        <dbReference type="ARBA" id="ARBA00049902"/>
    </source>
</evidence>
<evidence type="ECO:0000256" key="15">
    <source>
        <dbReference type="ARBA" id="ARBA00033270"/>
    </source>
</evidence>
<dbReference type="eggNOG" id="COG0772">
    <property type="taxonomic scope" value="Bacteria"/>
</dbReference>
<dbReference type="InterPro" id="IPR001182">
    <property type="entry name" value="FtsW/RodA"/>
</dbReference>
<dbReference type="GO" id="GO:0032153">
    <property type="term" value="C:cell division site"/>
    <property type="evidence" value="ECO:0007669"/>
    <property type="project" value="TreeGrafter"/>
</dbReference>
<reference evidence="23 24" key="1">
    <citation type="submission" date="2013-11" db="EMBL/GenBank/DDBJ databases">
        <title>Complete genome sequence of Clostridum sp. M2/40.</title>
        <authorList>
            <person name="Wibberg D."/>
            <person name="Puehler A."/>
            <person name="Schlueter A."/>
        </authorList>
    </citation>
    <scope>NUCLEOTIDE SEQUENCE [LARGE SCALE GENOMIC DNA]</scope>
    <source>
        <strain evidence="24">M2/40</strain>
    </source>
</reference>
<dbReference type="PATRIC" id="fig|1216932.3.peg.1597"/>
<proteinExistence type="inferred from homology"/>
<keyword evidence="10 22" id="KW-1133">Transmembrane helix</keyword>
<dbReference type="GO" id="GO:0005886">
    <property type="term" value="C:plasma membrane"/>
    <property type="evidence" value="ECO:0007669"/>
    <property type="project" value="UniProtKB-SubCell"/>
</dbReference>
<keyword evidence="7 22" id="KW-0812">Transmembrane</keyword>
<dbReference type="NCBIfam" id="TIGR02614">
    <property type="entry name" value="ftsW"/>
    <property type="match status" value="1"/>
</dbReference>
<dbReference type="GO" id="GO:0008360">
    <property type="term" value="P:regulation of cell shape"/>
    <property type="evidence" value="ECO:0007669"/>
    <property type="project" value="UniProtKB-KW"/>
</dbReference>
<organism evidence="23 24">
    <name type="scientific">Clostridium bornimense</name>
    <dbReference type="NCBI Taxonomy" id="1216932"/>
    <lineage>
        <taxon>Bacteria</taxon>
        <taxon>Bacillati</taxon>
        <taxon>Bacillota</taxon>
        <taxon>Clostridia</taxon>
        <taxon>Eubacteriales</taxon>
        <taxon>Clostridiaceae</taxon>
        <taxon>Clostridium</taxon>
    </lineage>
</organism>
<evidence type="ECO:0000313" key="23">
    <source>
        <dbReference type="EMBL" id="CDM68762.1"/>
    </source>
</evidence>
<dbReference type="GO" id="GO:0051301">
    <property type="term" value="P:cell division"/>
    <property type="evidence" value="ECO:0007669"/>
    <property type="project" value="UniProtKB-KW"/>
</dbReference>
<evidence type="ECO:0000256" key="17">
    <source>
        <dbReference type="ARBA" id="ARBA00041185"/>
    </source>
</evidence>
<evidence type="ECO:0000256" key="11">
    <source>
        <dbReference type="ARBA" id="ARBA00023136"/>
    </source>
</evidence>
<keyword evidence="3" id="KW-1003">Cell membrane</keyword>
<evidence type="ECO:0000256" key="21">
    <source>
        <dbReference type="ARBA" id="ARBA00049966"/>
    </source>
</evidence>
<evidence type="ECO:0000256" key="13">
    <source>
        <dbReference type="ARBA" id="ARBA00023316"/>
    </source>
</evidence>
<feature type="transmembrane region" description="Helical" evidence="22">
    <location>
        <begin position="86"/>
        <end position="106"/>
    </location>
</feature>
<dbReference type="PANTHER" id="PTHR30474">
    <property type="entry name" value="CELL CYCLE PROTEIN"/>
    <property type="match status" value="1"/>
</dbReference>
<evidence type="ECO:0000256" key="4">
    <source>
        <dbReference type="ARBA" id="ARBA00022618"/>
    </source>
</evidence>
<feature type="transmembrane region" description="Helical" evidence="22">
    <location>
        <begin position="126"/>
        <end position="142"/>
    </location>
</feature>
<dbReference type="PANTHER" id="PTHR30474:SF2">
    <property type="entry name" value="PEPTIDOGLYCAN GLYCOSYLTRANSFERASE FTSW-RELATED"/>
    <property type="match status" value="1"/>
</dbReference>
<sequence length="382" mass="41801">MIKKIKKLCDDRGSVDFVLLATILLLVSIGVIMVFSASSYISLHSKAYGNNEMYFFLRQGAFAFVGVIMMFFVSRIDYRKYRKKKFLLWGMAITAVSLIAALFFPAVNGARRWVRLGPLGFQPSELAKYIVVFFSAASIARKGERMKSFTYGVMPYLAVAGIFAGLVLLGKNLSIATIILGTTIIMLIVGGIKIVHIALLGIGAIGFGVFFILVEPYRIARVMFFLDPFKDPQGKGYQLIQSWFALSSGGVIGQGLGQSRQKAFFLPEPHNDFIFAIIGEEFGFIGCFLLIMLIILLLTRGLKVALNAEDTHGMLLALGITCVLGLQAIINIAVVSGAMPVTGVPLPFISYGGTALMINLFASGVLLNISIHSKKRKINKKR</sequence>
<dbReference type="GO" id="GO:0015648">
    <property type="term" value="F:lipid-linked peptidoglycan transporter activity"/>
    <property type="evidence" value="ECO:0007669"/>
    <property type="project" value="TreeGrafter"/>
</dbReference>
<feature type="transmembrane region" description="Helical" evidence="22">
    <location>
        <begin position="314"/>
        <end position="336"/>
    </location>
</feature>
<keyword evidence="6" id="KW-0808">Transferase</keyword>
<dbReference type="InterPro" id="IPR013437">
    <property type="entry name" value="FtsW"/>
</dbReference>
<dbReference type="Proteomes" id="UP000019426">
    <property type="component" value="Chromosome M2/40_rep1"/>
</dbReference>
<feature type="transmembrane region" description="Helical" evidence="22">
    <location>
        <begin position="282"/>
        <end position="302"/>
    </location>
</feature>
<dbReference type="EMBL" id="HG917868">
    <property type="protein sequence ID" value="CDM68762.1"/>
    <property type="molecule type" value="Genomic_DNA"/>
</dbReference>
<dbReference type="HOGENOM" id="CLU_029243_0_1_9"/>
<feature type="transmembrane region" description="Helical" evidence="22">
    <location>
        <begin position="53"/>
        <end position="74"/>
    </location>
</feature>
<evidence type="ECO:0000313" key="24">
    <source>
        <dbReference type="Proteomes" id="UP000019426"/>
    </source>
</evidence>
<keyword evidence="8" id="KW-0133">Cell shape</keyword>
<comment type="pathway">
    <text evidence="2">Cell wall biogenesis; peptidoglycan biosynthesis.</text>
</comment>
<keyword evidence="12" id="KW-0131">Cell cycle</keyword>
<comment type="subcellular location">
    <subcellularLocation>
        <location evidence="1">Cell membrane</location>
        <topology evidence="1">Multi-pass membrane protein</topology>
    </subcellularLocation>
</comment>
<dbReference type="GO" id="GO:0008955">
    <property type="term" value="F:peptidoglycan glycosyltransferase activity"/>
    <property type="evidence" value="ECO:0007669"/>
    <property type="project" value="UniProtKB-EC"/>
</dbReference>
<comment type="catalytic activity">
    <reaction evidence="20">
        <text>[GlcNAc-(1-&gt;4)-Mur2Ac(oyl-L-Ala-gamma-D-Glu-L-Lys-D-Ala-D-Ala)](n)-di-trans,octa-cis-undecaprenyl diphosphate + beta-D-GlcNAc-(1-&gt;4)-Mur2Ac(oyl-L-Ala-gamma-D-Glu-L-Lys-D-Ala-D-Ala)-di-trans,octa-cis-undecaprenyl diphosphate = [GlcNAc-(1-&gt;4)-Mur2Ac(oyl-L-Ala-gamma-D-Glu-L-Lys-D-Ala-D-Ala)](n+1)-di-trans,octa-cis-undecaprenyl diphosphate + di-trans,octa-cis-undecaprenyl diphosphate + H(+)</text>
        <dbReference type="Rhea" id="RHEA:23708"/>
        <dbReference type="Rhea" id="RHEA-COMP:9602"/>
        <dbReference type="Rhea" id="RHEA-COMP:9603"/>
        <dbReference type="ChEBI" id="CHEBI:15378"/>
        <dbReference type="ChEBI" id="CHEBI:58405"/>
        <dbReference type="ChEBI" id="CHEBI:60033"/>
        <dbReference type="ChEBI" id="CHEBI:78435"/>
        <dbReference type="EC" id="2.4.99.28"/>
    </reaction>
</comment>
<keyword evidence="24" id="KW-1185">Reference proteome</keyword>
<evidence type="ECO:0000256" key="2">
    <source>
        <dbReference type="ARBA" id="ARBA00004752"/>
    </source>
</evidence>
<dbReference type="InterPro" id="IPR018365">
    <property type="entry name" value="Cell_cycle_FtsW-rel_CS"/>
</dbReference>
<dbReference type="AlphaFoldDB" id="W6S372"/>
<protein>
    <recommendedName>
        <fullName evidence="17">Probable peptidoglycan glycosyltransferase FtsW</fullName>
        <ecNumber evidence="19">2.4.99.28</ecNumber>
    </recommendedName>
    <alternativeName>
        <fullName evidence="18">Cell division protein FtsW</fullName>
    </alternativeName>
    <alternativeName>
        <fullName evidence="15">Cell wall polymerase</fullName>
    </alternativeName>
    <alternativeName>
        <fullName evidence="14">Peptidoglycan polymerase</fullName>
    </alternativeName>
</protein>
<dbReference type="GO" id="GO:0071555">
    <property type="term" value="P:cell wall organization"/>
    <property type="evidence" value="ECO:0007669"/>
    <property type="project" value="UniProtKB-KW"/>
</dbReference>
<accession>W6S372</accession>
<keyword evidence="4" id="KW-0132">Cell division</keyword>
<evidence type="ECO:0000256" key="6">
    <source>
        <dbReference type="ARBA" id="ARBA00022679"/>
    </source>
</evidence>
<gene>
    <name evidence="23" type="ORF">CM240_1604</name>
</gene>
<dbReference type="KEGG" id="clt:CM240_1604"/>
<evidence type="ECO:0000256" key="7">
    <source>
        <dbReference type="ARBA" id="ARBA00022692"/>
    </source>
</evidence>
<evidence type="ECO:0000256" key="19">
    <source>
        <dbReference type="ARBA" id="ARBA00044770"/>
    </source>
</evidence>
<evidence type="ECO:0000256" key="18">
    <source>
        <dbReference type="ARBA" id="ARBA00041418"/>
    </source>
</evidence>
<feature type="transmembrane region" description="Helical" evidence="22">
    <location>
        <begin position="149"/>
        <end position="169"/>
    </location>
</feature>
<evidence type="ECO:0000256" key="3">
    <source>
        <dbReference type="ARBA" id="ARBA00022475"/>
    </source>
</evidence>
<feature type="transmembrane region" description="Helical" evidence="22">
    <location>
        <begin position="197"/>
        <end position="214"/>
    </location>
</feature>
<evidence type="ECO:0000256" key="14">
    <source>
        <dbReference type="ARBA" id="ARBA00032370"/>
    </source>
</evidence>
<keyword evidence="13" id="KW-0961">Cell wall biogenesis/degradation</keyword>
<dbReference type="STRING" id="1216932.CM240_1604"/>
<comment type="function">
    <text evidence="21">Peptidoglycan polymerase that is essential for cell division.</text>
</comment>
<name>W6S372_9CLOT</name>
<evidence type="ECO:0000256" key="1">
    <source>
        <dbReference type="ARBA" id="ARBA00004651"/>
    </source>
</evidence>
<evidence type="ECO:0000256" key="16">
    <source>
        <dbReference type="ARBA" id="ARBA00038053"/>
    </source>
</evidence>
<dbReference type="OrthoDB" id="9812661at2"/>
<keyword evidence="5" id="KW-0328">Glycosyltransferase</keyword>
<feature type="transmembrane region" description="Helical" evidence="22">
    <location>
        <begin position="20"/>
        <end position="41"/>
    </location>
</feature>
<evidence type="ECO:0000256" key="12">
    <source>
        <dbReference type="ARBA" id="ARBA00023306"/>
    </source>
</evidence>
<feature type="transmembrane region" description="Helical" evidence="22">
    <location>
        <begin position="175"/>
        <end position="192"/>
    </location>
</feature>
<feature type="transmembrane region" description="Helical" evidence="22">
    <location>
        <begin position="348"/>
        <end position="371"/>
    </location>
</feature>
<keyword evidence="11 22" id="KW-0472">Membrane</keyword>
<dbReference type="GO" id="GO:0009252">
    <property type="term" value="P:peptidoglycan biosynthetic process"/>
    <property type="evidence" value="ECO:0007669"/>
    <property type="project" value="UniProtKB-KW"/>
</dbReference>
<evidence type="ECO:0000256" key="22">
    <source>
        <dbReference type="SAM" id="Phobius"/>
    </source>
</evidence>